<dbReference type="GO" id="GO:0000398">
    <property type="term" value="P:mRNA splicing, via spliceosome"/>
    <property type="evidence" value="ECO:0007669"/>
    <property type="project" value="TreeGrafter"/>
</dbReference>
<protein>
    <submittedName>
        <fullName evidence="2">Uncharacterized protein</fullName>
    </submittedName>
</protein>
<dbReference type="PANTHER" id="PTHR31809:SF0">
    <property type="entry name" value="BUD13 HOMOLOG"/>
    <property type="match status" value="1"/>
</dbReference>
<dbReference type="GO" id="GO:0003723">
    <property type="term" value="F:RNA binding"/>
    <property type="evidence" value="ECO:0007669"/>
    <property type="project" value="TreeGrafter"/>
</dbReference>
<evidence type="ECO:0000313" key="3">
    <source>
        <dbReference type="Proteomes" id="UP001488838"/>
    </source>
</evidence>
<gene>
    <name evidence="2" type="ORF">U0070_027496</name>
</gene>
<dbReference type="EMBL" id="JBBHLL010005741">
    <property type="protein sequence ID" value="KAK7794986.1"/>
    <property type="molecule type" value="Genomic_DNA"/>
</dbReference>
<feature type="region of interest" description="Disordered" evidence="1">
    <location>
        <begin position="19"/>
        <end position="41"/>
    </location>
</feature>
<dbReference type="Proteomes" id="UP001488838">
    <property type="component" value="Unassembled WGS sequence"/>
</dbReference>
<evidence type="ECO:0000256" key="1">
    <source>
        <dbReference type="SAM" id="MobiDB-lite"/>
    </source>
</evidence>
<organism evidence="2 3">
    <name type="scientific">Myodes glareolus</name>
    <name type="common">Bank vole</name>
    <name type="synonym">Clethrionomys glareolus</name>
    <dbReference type="NCBI Taxonomy" id="447135"/>
    <lineage>
        <taxon>Eukaryota</taxon>
        <taxon>Metazoa</taxon>
        <taxon>Chordata</taxon>
        <taxon>Craniata</taxon>
        <taxon>Vertebrata</taxon>
        <taxon>Euteleostomi</taxon>
        <taxon>Mammalia</taxon>
        <taxon>Eutheria</taxon>
        <taxon>Euarchontoglires</taxon>
        <taxon>Glires</taxon>
        <taxon>Rodentia</taxon>
        <taxon>Myomorpha</taxon>
        <taxon>Muroidea</taxon>
        <taxon>Cricetidae</taxon>
        <taxon>Arvicolinae</taxon>
        <taxon>Myodes</taxon>
    </lineage>
</organism>
<comment type="caution">
    <text evidence="2">The sequence shown here is derived from an EMBL/GenBank/DDBJ whole genome shotgun (WGS) entry which is preliminary data.</text>
</comment>
<dbReference type="GO" id="GO:0005684">
    <property type="term" value="C:U2-type spliceosomal complex"/>
    <property type="evidence" value="ECO:0007669"/>
    <property type="project" value="TreeGrafter"/>
</dbReference>
<reference evidence="2 3" key="1">
    <citation type="journal article" date="2023" name="bioRxiv">
        <title>Conserved and derived expression patterns and positive selection on dental genes reveal complex evolutionary context of ever-growing rodent molars.</title>
        <authorList>
            <person name="Calamari Z.T."/>
            <person name="Song A."/>
            <person name="Cohen E."/>
            <person name="Akter M."/>
            <person name="Roy R.D."/>
            <person name="Hallikas O."/>
            <person name="Christensen M.M."/>
            <person name="Li P."/>
            <person name="Marangoni P."/>
            <person name="Jernvall J."/>
            <person name="Klein O.D."/>
        </authorList>
    </citation>
    <scope>NUCLEOTIDE SEQUENCE [LARGE SCALE GENOMIC DNA]</scope>
    <source>
        <strain evidence="2">V071</strain>
    </source>
</reference>
<dbReference type="InterPro" id="IPR051112">
    <property type="entry name" value="CWC26_splicing_factor"/>
</dbReference>
<keyword evidence="3" id="KW-1185">Reference proteome</keyword>
<proteinExistence type="predicted"/>
<name>A0AAW0GZ21_MYOGA</name>
<accession>A0AAW0GZ21</accession>
<sequence>MVVDPLLSKADYLKRYLSGADAGQEGGSESPQKRYKEGLKSQGTAGKGLRIVGDDVAWAAISTTKPGKEEEEDEDLSVVSELVDERPKR</sequence>
<dbReference type="GO" id="GO:0070274">
    <property type="term" value="C:RES complex"/>
    <property type="evidence" value="ECO:0007669"/>
    <property type="project" value="TreeGrafter"/>
</dbReference>
<feature type="region of interest" description="Disordered" evidence="1">
    <location>
        <begin position="63"/>
        <end position="89"/>
    </location>
</feature>
<dbReference type="AlphaFoldDB" id="A0AAW0GZ21"/>
<dbReference type="PANTHER" id="PTHR31809">
    <property type="entry name" value="BUD13 HOMOLOG"/>
    <property type="match status" value="1"/>
</dbReference>
<evidence type="ECO:0000313" key="2">
    <source>
        <dbReference type="EMBL" id="KAK7794986.1"/>
    </source>
</evidence>